<organism evidence="3 4">
    <name type="scientific">Paramecium sonneborni</name>
    <dbReference type="NCBI Taxonomy" id="65129"/>
    <lineage>
        <taxon>Eukaryota</taxon>
        <taxon>Sar</taxon>
        <taxon>Alveolata</taxon>
        <taxon>Ciliophora</taxon>
        <taxon>Intramacronucleata</taxon>
        <taxon>Oligohymenophorea</taxon>
        <taxon>Peniculida</taxon>
        <taxon>Parameciidae</taxon>
        <taxon>Paramecium</taxon>
    </lineage>
</organism>
<dbReference type="InterPro" id="IPR008271">
    <property type="entry name" value="Ser/Thr_kinase_AS"/>
</dbReference>
<sequence>MDFYSLYQIYDQIQGPQYGINNNIFGVIPNFTLEEQINPLVALMIPKNQVQNTTLTKYRTLKYLNILQPYQYCCSQNEHFLIYLNLFQYQLNDEKLSRIINTEGYRILLQLALTFAEFEKRNFNWPLYSINQVYYMEGIVYLSLLEYNFSQIDKPYNSLAIFWNFINQYFLYKYQDLIQFQNQKDLQNVTRYLFQKNDNVQIQSGFDPDFQKLLSYLLRIDNYKQIYNGNSIVKSFKKPKAFSLNFPTIKNEIVYKQTKIYGDEEERQQILKQIDRDIQLMELFNNSENVATCFTYLRVFDFVFLLYQKFAGTLVNGFNNWQKQQQTVEQFRKDVYRMAAKTAKSLLCLHDKDIIHRDLKPENIFIDYEQISSSQFYIADFDCSKQIKEGINVEQTREYFTPKYDPPEIIQTLKYDIFQIGLIILTVANKGIYIGDVRHGPRGLSEYDFEKFYNRKAIENSLSQIGYDQKFLDILSQCLLRDPNQRPNIRTLYECLNSIYLRQNIRIIKSTPRIIQQQTQDFYYDRVIIRDRSNSQQNPQQTNQFQNGPNQIPNYQPQGIQQMQQNNQQIQYQNQQIFFNQQNYYHQQ</sequence>
<feature type="region of interest" description="Disordered" evidence="1">
    <location>
        <begin position="534"/>
        <end position="557"/>
    </location>
</feature>
<dbReference type="PROSITE" id="PS00108">
    <property type="entry name" value="PROTEIN_KINASE_ST"/>
    <property type="match status" value="1"/>
</dbReference>
<dbReference type="Proteomes" id="UP000692954">
    <property type="component" value="Unassembled WGS sequence"/>
</dbReference>
<evidence type="ECO:0000259" key="2">
    <source>
        <dbReference type="PROSITE" id="PS50011"/>
    </source>
</evidence>
<dbReference type="EMBL" id="CAJJDN010000032">
    <property type="protein sequence ID" value="CAD8074724.1"/>
    <property type="molecule type" value="Genomic_DNA"/>
</dbReference>
<dbReference type="GO" id="GO:0005524">
    <property type="term" value="F:ATP binding"/>
    <property type="evidence" value="ECO:0007669"/>
    <property type="project" value="InterPro"/>
</dbReference>
<protein>
    <recommendedName>
        <fullName evidence="2">Protein kinase domain-containing protein</fullName>
    </recommendedName>
</protein>
<dbReference type="PROSITE" id="PS50011">
    <property type="entry name" value="PROTEIN_KINASE_DOM"/>
    <property type="match status" value="1"/>
</dbReference>
<dbReference type="AlphaFoldDB" id="A0A8S1MHE0"/>
<keyword evidence="4" id="KW-1185">Reference proteome</keyword>
<dbReference type="GO" id="GO:0005737">
    <property type="term" value="C:cytoplasm"/>
    <property type="evidence" value="ECO:0007669"/>
    <property type="project" value="TreeGrafter"/>
</dbReference>
<feature type="domain" description="Protein kinase" evidence="2">
    <location>
        <begin position="212"/>
        <end position="501"/>
    </location>
</feature>
<dbReference type="InterPro" id="IPR000719">
    <property type="entry name" value="Prot_kinase_dom"/>
</dbReference>
<evidence type="ECO:0000313" key="4">
    <source>
        <dbReference type="Proteomes" id="UP000692954"/>
    </source>
</evidence>
<name>A0A8S1MHE0_9CILI</name>
<dbReference type="SMART" id="SM00220">
    <property type="entry name" value="S_TKc"/>
    <property type="match status" value="1"/>
</dbReference>
<accession>A0A8S1MHE0</accession>
<reference evidence="3" key="1">
    <citation type="submission" date="2021-01" db="EMBL/GenBank/DDBJ databases">
        <authorList>
            <consortium name="Genoscope - CEA"/>
            <person name="William W."/>
        </authorList>
    </citation>
    <scope>NUCLEOTIDE SEQUENCE</scope>
</reference>
<gene>
    <name evidence="3" type="ORF">PSON_ATCC_30995.1.T0320244</name>
</gene>
<evidence type="ECO:0000256" key="1">
    <source>
        <dbReference type="SAM" id="MobiDB-lite"/>
    </source>
</evidence>
<dbReference type="PANTHER" id="PTHR24361:SF613">
    <property type="entry name" value="NUCLEAR RECEPTOR-BINDING PROTEIN-RELATED"/>
    <property type="match status" value="1"/>
</dbReference>
<dbReference type="PANTHER" id="PTHR24361">
    <property type="entry name" value="MITOGEN-ACTIVATED KINASE KINASE KINASE"/>
    <property type="match status" value="1"/>
</dbReference>
<dbReference type="Pfam" id="PF00069">
    <property type="entry name" value="Pkinase"/>
    <property type="match status" value="1"/>
</dbReference>
<dbReference type="OrthoDB" id="311802at2759"/>
<evidence type="ECO:0000313" key="3">
    <source>
        <dbReference type="EMBL" id="CAD8074724.1"/>
    </source>
</evidence>
<comment type="caution">
    <text evidence="3">The sequence shown here is derived from an EMBL/GenBank/DDBJ whole genome shotgun (WGS) entry which is preliminary data.</text>
</comment>
<dbReference type="InterPro" id="IPR053235">
    <property type="entry name" value="Ser_Thr_kinase"/>
</dbReference>
<dbReference type="GO" id="GO:0004674">
    <property type="term" value="F:protein serine/threonine kinase activity"/>
    <property type="evidence" value="ECO:0007669"/>
    <property type="project" value="TreeGrafter"/>
</dbReference>
<proteinExistence type="predicted"/>